<dbReference type="Proteomes" id="UP000431533">
    <property type="component" value="Unassembled WGS sequence"/>
</dbReference>
<evidence type="ECO:0000313" key="3">
    <source>
        <dbReference type="EMBL" id="TVY30254.1"/>
    </source>
</evidence>
<dbReference type="OrthoDB" id="1043111at2759"/>
<dbReference type="InterPro" id="IPR039540">
    <property type="entry name" value="UBL3-like_ubiquitin_dom"/>
</dbReference>
<protein>
    <recommendedName>
        <fullName evidence="2">Ubiquitin-like domain-containing protein</fullName>
    </recommendedName>
</protein>
<evidence type="ECO:0000313" key="4">
    <source>
        <dbReference type="Proteomes" id="UP000431533"/>
    </source>
</evidence>
<feature type="compositionally biased region" description="Low complexity" evidence="1">
    <location>
        <begin position="62"/>
        <end position="78"/>
    </location>
</feature>
<proteinExistence type="predicted"/>
<feature type="compositionally biased region" description="Low complexity" evidence="1">
    <location>
        <begin position="15"/>
        <end position="26"/>
    </location>
</feature>
<dbReference type="InterPro" id="IPR040015">
    <property type="entry name" value="UBL3-like"/>
</dbReference>
<gene>
    <name evidence="3" type="ORF">LHYA1_G000737</name>
</gene>
<dbReference type="Gene3D" id="3.10.20.90">
    <property type="entry name" value="Phosphatidylinositol 3-kinase Catalytic Subunit, Chain A, domain 1"/>
    <property type="match status" value="1"/>
</dbReference>
<sequence>HATATATSTLSNNISPPVANSSAVVSDPTPAINAHQMSVLDPSKTPGAGSHSGGAGLLNDISIPESSSLDPSSPSRPSAEMPGDENTRPEHVAALPNTASAGLISNEPLSTSNKAAAAATTTTTTSSTTPAPAQVSRVDSLAIGPSTEEVPIAPVVSHSVEAGPVLVITLLLTSGARHPYKIDERYLTKRNVNVPGVTQAGRKDPYSISVYTLKELILREWRDEWEVPPSSPSSIRLIYFGRLLDDKTPLKDCRFNEKEANVVHMTVRPQDIVDEEDASKSKGGGRDRDGNESTAGCRCIIQ</sequence>
<dbReference type="SUPFAM" id="SSF54236">
    <property type="entry name" value="Ubiquitin-like"/>
    <property type="match status" value="1"/>
</dbReference>
<feature type="region of interest" description="Disordered" evidence="1">
    <location>
        <begin position="112"/>
        <end position="133"/>
    </location>
</feature>
<feature type="region of interest" description="Disordered" evidence="1">
    <location>
        <begin position="1"/>
        <end position="90"/>
    </location>
</feature>
<reference evidence="3 4" key="1">
    <citation type="submission" date="2018-05" db="EMBL/GenBank/DDBJ databases">
        <title>Genome sequencing and assembly of the regulated plant pathogen Lachnellula willkommii and related sister species for the development of diagnostic species identification markers.</title>
        <authorList>
            <person name="Giroux E."/>
            <person name="Bilodeau G."/>
        </authorList>
    </citation>
    <scope>NUCLEOTIDE SEQUENCE [LARGE SCALE GENOMIC DNA]</scope>
    <source>
        <strain evidence="3 4">CBS 185.66</strain>
    </source>
</reference>
<accession>A0A8H8U1P0</accession>
<dbReference type="InterPro" id="IPR029071">
    <property type="entry name" value="Ubiquitin-like_domsf"/>
</dbReference>
<feature type="region of interest" description="Disordered" evidence="1">
    <location>
        <begin position="268"/>
        <end position="296"/>
    </location>
</feature>
<dbReference type="InterPro" id="IPR000626">
    <property type="entry name" value="Ubiquitin-like_dom"/>
</dbReference>
<name>A0A8H8U1P0_9HELO</name>
<feature type="domain" description="Ubiquitin-like" evidence="2">
    <location>
        <begin position="209"/>
        <end position="257"/>
    </location>
</feature>
<keyword evidence="4" id="KW-1185">Reference proteome</keyword>
<feature type="non-terminal residue" evidence="3">
    <location>
        <position position="1"/>
    </location>
</feature>
<dbReference type="PANTHER" id="PTHR13169">
    <property type="entry name" value="UBIQUITIN-LIKE PROTEIN 3 HCG-1 PROTEIN"/>
    <property type="match status" value="1"/>
</dbReference>
<evidence type="ECO:0000256" key="1">
    <source>
        <dbReference type="SAM" id="MobiDB-lite"/>
    </source>
</evidence>
<dbReference type="AlphaFoldDB" id="A0A8H8U1P0"/>
<dbReference type="PROSITE" id="PS50053">
    <property type="entry name" value="UBIQUITIN_2"/>
    <property type="match status" value="1"/>
</dbReference>
<feature type="compositionally biased region" description="Low complexity" evidence="1">
    <location>
        <begin position="115"/>
        <end position="133"/>
    </location>
</feature>
<organism evidence="3 4">
    <name type="scientific">Lachnellula hyalina</name>
    <dbReference type="NCBI Taxonomy" id="1316788"/>
    <lineage>
        <taxon>Eukaryota</taxon>
        <taxon>Fungi</taxon>
        <taxon>Dikarya</taxon>
        <taxon>Ascomycota</taxon>
        <taxon>Pezizomycotina</taxon>
        <taxon>Leotiomycetes</taxon>
        <taxon>Helotiales</taxon>
        <taxon>Lachnaceae</taxon>
        <taxon>Lachnellula</taxon>
    </lineage>
</organism>
<dbReference type="GeneID" id="41980935"/>
<feature type="compositionally biased region" description="Basic and acidic residues" evidence="1">
    <location>
        <begin position="278"/>
        <end position="291"/>
    </location>
</feature>
<dbReference type="RefSeq" id="XP_031009040.1">
    <property type="nucleotide sequence ID" value="XM_031145728.1"/>
</dbReference>
<comment type="caution">
    <text evidence="3">The sequence shown here is derived from an EMBL/GenBank/DDBJ whole genome shotgun (WGS) entry which is preliminary data.</text>
</comment>
<evidence type="ECO:0000259" key="2">
    <source>
        <dbReference type="PROSITE" id="PS50053"/>
    </source>
</evidence>
<dbReference type="EMBL" id="QGMH01000009">
    <property type="protein sequence ID" value="TVY30254.1"/>
    <property type="molecule type" value="Genomic_DNA"/>
</dbReference>
<dbReference type="Pfam" id="PF13881">
    <property type="entry name" value="Rad60-SLD_2"/>
    <property type="match status" value="1"/>
</dbReference>
<dbReference type="PANTHER" id="PTHR13169:SF0">
    <property type="entry name" value="UBIQUITIN-LIKE PROTEIN 3"/>
    <property type="match status" value="1"/>
</dbReference>